<dbReference type="PANTHER" id="PTHR45527">
    <property type="entry name" value="NONRIBOSOMAL PEPTIDE SYNTHETASE"/>
    <property type="match status" value="1"/>
</dbReference>
<dbReference type="PROSITE" id="PS00455">
    <property type="entry name" value="AMP_BINDING"/>
    <property type="match status" value="1"/>
</dbReference>
<evidence type="ECO:0000256" key="1">
    <source>
        <dbReference type="ARBA" id="ARBA00022450"/>
    </source>
</evidence>
<dbReference type="Pfam" id="PF13193">
    <property type="entry name" value="AMP-binding_C"/>
    <property type="match status" value="1"/>
</dbReference>
<reference evidence="5 6" key="1">
    <citation type="submission" date="2020-11" db="EMBL/GenBank/DDBJ databases">
        <title>Sequencing the genomes of 1000 actinobacteria strains.</title>
        <authorList>
            <person name="Klenk H.-P."/>
        </authorList>
    </citation>
    <scope>NUCLEOTIDE SEQUENCE [LARGE SCALE GENOMIC DNA]</scope>
    <source>
        <strain evidence="5 6">DSM 101692</strain>
    </source>
</reference>
<dbReference type="InterPro" id="IPR000873">
    <property type="entry name" value="AMP-dep_synth/lig_dom"/>
</dbReference>
<evidence type="ECO:0000313" key="5">
    <source>
        <dbReference type="EMBL" id="MBG6069650.1"/>
    </source>
</evidence>
<dbReference type="PANTHER" id="PTHR45527:SF1">
    <property type="entry name" value="FATTY ACID SYNTHASE"/>
    <property type="match status" value="1"/>
</dbReference>
<dbReference type="InterPro" id="IPR020845">
    <property type="entry name" value="AMP-binding_CS"/>
</dbReference>
<dbReference type="RefSeq" id="WP_196929552.1">
    <property type="nucleotide sequence ID" value="NZ_JADOTX010000001.1"/>
</dbReference>
<dbReference type="InterPro" id="IPR020806">
    <property type="entry name" value="PKS_PP-bd"/>
</dbReference>
<dbReference type="InterPro" id="IPR036736">
    <property type="entry name" value="ACP-like_sf"/>
</dbReference>
<dbReference type="Proteomes" id="UP000614915">
    <property type="component" value="Unassembled WGS sequence"/>
</dbReference>
<accession>A0ABS0JRH3</accession>
<dbReference type="InterPro" id="IPR025110">
    <property type="entry name" value="AMP-bd_C"/>
</dbReference>
<dbReference type="EMBL" id="JADOTX010000001">
    <property type="protein sequence ID" value="MBG6069650.1"/>
    <property type="molecule type" value="Genomic_DNA"/>
</dbReference>
<feature type="compositionally biased region" description="Basic residues" evidence="3">
    <location>
        <begin position="380"/>
        <end position="390"/>
    </location>
</feature>
<evidence type="ECO:0000256" key="3">
    <source>
        <dbReference type="SAM" id="MobiDB-lite"/>
    </source>
</evidence>
<gene>
    <name evidence="5" type="ORF">IW248_005937</name>
</gene>
<evidence type="ECO:0000259" key="4">
    <source>
        <dbReference type="PROSITE" id="PS50075"/>
    </source>
</evidence>
<dbReference type="InterPro" id="IPR045851">
    <property type="entry name" value="AMP-bd_C_sf"/>
</dbReference>
<dbReference type="PROSITE" id="PS50075">
    <property type="entry name" value="CARRIER"/>
    <property type="match status" value="1"/>
</dbReference>
<dbReference type="SMART" id="SM00823">
    <property type="entry name" value="PKS_PP"/>
    <property type="match status" value="1"/>
</dbReference>
<comment type="caution">
    <text evidence="5">The sequence shown here is derived from an EMBL/GenBank/DDBJ whole genome shotgun (WGS) entry which is preliminary data.</text>
</comment>
<dbReference type="Gene3D" id="3.30.300.30">
    <property type="match status" value="1"/>
</dbReference>
<dbReference type="InterPro" id="IPR042099">
    <property type="entry name" value="ANL_N_sf"/>
</dbReference>
<dbReference type="Pfam" id="PF00501">
    <property type="entry name" value="AMP-binding"/>
    <property type="match status" value="1"/>
</dbReference>
<dbReference type="SUPFAM" id="SSF56801">
    <property type="entry name" value="Acetyl-CoA synthetase-like"/>
    <property type="match status" value="1"/>
</dbReference>
<protein>
    <submittedName>
        <fullName evidence="5">Amino acid adenylation domain-containing protein</fullName>
    </submittedName>
</protein>
<dbReference type="PRINTS" id="PR00154">
    <property type="entry name" value="AMPBINDING"/>
</dbReference>
<dbReference type="Pfam" id="PF00550">
    <property type="entry name" value="PP-binding"/>
    <property type="match status" value="1"/>
</dbReference>
<organism evidence="5 6">
    <name type="scientific">Micromonospora ureilytica</name>
    <dbReference type="NCBI Taxonomy" id="709868"/>
    <lineage>
        <taxon>Bacteria</taxon>
        <taxon>Bacillati</taxon>
        <taxon>Actinomycetota</taxon>
        <taxon>Actinomycetes</taxon>
        <taxon>Micromonosporales</taxon>
        <taxon>Micromonosporaceae</taxon>
        <taxon>Micromonospora</taxon>
    </lineage>
</organism>
<keyword evidence="2" id="KW-0597">Phosphoprotein</keyword>
<feature type="region of interest" description="Disordered" evidence="3">
    <location>
        <begin position="376"/>
        <end position="403"/>
    </location>
</feature>
<dbReference type="Gene3D" id="1.10.1200.10">
    <property type="entry name" value="ACP-like"/>
    <property type="match status" value="1"/>
</dbReference>
<dbReference type="InterPro" id="IPR009081">
    <property type="entry name" value="PP-bd_ACP"/>
</dbReference>
<feature type="domain" description="Carrier" evidence="4">
    <location>
        <begin position="522"/>
        <end position="597"/>
    </location>
</feature>
<dbReference type="InterPro" id="IPR020459">
    <property type="entry name" value="AMP-binding"/>
</dbReference>
<dbReference type="Gene3D" id="3.40.50.12780">
    <property type="entry name" value="N-terminal domain of ligase-like"/>
    <property type="match status" value="1"/>
</dbReference>
<proteinExistence type="predicted"/>
<evidence type="ECO:0000313" key="6">
    <source>
        <dbReference type="Proteomes" id="UP000614915"/>
    </source>
</evidence>
<name>A0ABS0JRH3_9ACTN</name>
<dbReference type="NCBIfam" id="TIGR01733">
    <property type="entry name" value="AA-adenyl-dom"/>
    <property type="match status" value="1"/>
</dbReference>
<dbReference type="SUPFAM" id="SSF47336">
    <property type="entry name" value="ACP-like"/>
    <property type="match status" value="1"/>
</dbReference>
<keyword evidence="6" id="KW-1185">Reference proteome</keyword>
<dbReference type="InterPro" id="IPR010071">
    <property type="entry name" value="AA_adenyl_dom"/>
</dbReference>
<sequence length="627" mass="68470">MLGVHGTFVGVAQRYADRVAVSDGARELTYRQVDEASTVLAARLAAVGVGRGTLVGLCVQRSVSLVVAMVAVLKTGAGYVPLDPGHPHARLRAVLADAGCPVVVGDASWRGVFTEVPTFVAIDDAGAGDDAGTDDVGGSFTPVAVCDDDTAYIIYTSGSTGKPKGVRVTHRNVLRLFTTTDELFDFTHTDVWSMFHSAAFDFSVWEIYGALLHGAHVVVVAHTTTRDPDAMWHLIRERHVTVLSQTPTAFANLAKAAAATAHPPTDLRYVIFGGELLQPATLTTWATHYGTTTPHLVNMYGITETTVHVTHHTITPEDLTQPHSPIGRALPDLTIDLLDPDGNPVPDNTLGEMFISGPGLSLGYHQRPALTAHHFPPNPHPHHHTHTRRYRTGDTATRQPDGTYHYHGRTDHQIQLRGYRIEPHEIEHTLQTHPHVHTAHITLTTTTDHPHLTAHITLTPHTPNNPHTQKTIRNHLNHHLPPHMIPTHIHTHTHLPTTTNGKIDPTQLPTTTPPPPLREYTAPRDEIEAGIAELFEEVLNCGPVGAHDDFFERGGDSLIALRLMARLRKKFAVDLRVSTLLAAPQVDELSAHVVERLMTAMDPGRLDALLWDTQGVLPSISEKPTMG</sequence>
<evidence type="ECO:0000256" key="2">
    <source>
        <dbReference type="ARBA" id="ARBA00022553"/>
    </source>
</evidence>
<keyword evidence="1" id="KW-0596">Phosphopantetheine</keyword>